<keyword evidence="3" id="KW-1185">Reference proteome</keyword>
<dbReference type="KEGG" id="atm:ANT_31390"/>
<feature type="transmembrane region" description="Helical" evidence="1">
    <location>
        <begin position="256"/>
        <end position="279"/>
    </location>
</feature>
<feature type="transmembrane region" description="Helical" evidence="1">
    <location>
        <begin position="176"/>
        <end position="194"/>
    </location>
</feature>
<feature type="transmembrane region" description="Helical" evidence="1">
    <location>
        <begin position="331"/>
        <end position="348"/>
    </location>
</feature>
<feature type="transmembrane region" description="Helical" evidence="1">
    <location>
        <begin position="300"/>
        <end position="319"/>
    </location>
</feature>
<feature type="transmembrane region" description="Helical" evidence="1">
    <location>
        <begin position="214"/>
        <end position="231"/>
    </location>
</feature>
<keyword evidence="1" id="KW-0812">Transmembrane</keyword>
<evidence type="ECO:0000256" key="1">
    <source>
        <dbReference type="SAM" id="Phobius"/>
    </source>
</evidence>
<evidence type="ECO:0000313" key="3">
    <source>
        <dbReference type="Proteomes" id="UP000008922"/>
    </source>
</evidence>
<reference evidence="2 3" key="1">
    <citation type="submission" date="2010-12" db="EMBL/GenBank/DDBJ databases">
        <title>Whole genome sequence of Anaerolinea thermophila UNI-1.</title>
        <authorList>
            <person name="Narita-Yamada S."/>
            <person name="Kishi E."/>
            <person name="Watanabe Y."/>
            <person name="Takasaki K."/>
            <person name="Ankai A."/>
            <person name="Oguchi A."/>
            <person name="Fukui S."/>
            <person name="Takahashi M."/>
            <person name="Yashiro I."/>
            <person name="Hosoyama A."/>
            <person name="Sekiguchi Y."/>
            <person name="Hanada S."/>
            <person name="Fujita N."/>
        </authorList>
    </citation>
    <scope>NUCLEOTIDE SEQUENCE [LARGE SCALE GENOMIC DNA]</scope>
    <source>
        <strain evidence="3">DSM 14523 / JCM 11388 / NBRC 100420 / UNI-1</strain>
    </source>
</reference>
<dbReference type="AlphaFoldDB" id="E8N315"/>
<dbReference type="EMBL" id="AP012029">
    <property type="protein sequence ID" value="BAJ65165.1"/>
    <property type="molecule type" value="Genomic_DNA"/>
</dbReference>
<gene>
    <name evidence="2" type="ordered locus">ANT_31390</name>
</gene>
<proteinExistence type="predicted"/>
<feature type="transmembrane region" description="Helical" evidence="1">
    <location>
        <begin position="73"/>
        <end position="91"/>
    </location>
</feature>
<name>E8N315_ANATU</name>
<keyword evidence="1" id="KW-1133">Transmembrane helix</keyword>
<sequence>MQYRQSAHVASPGVVADSFPPPGFPYPLRVLKTGMKRPLLFFKALWTSPAYPLLLAVCWGLSGFLPPIRDLSAVHALTFLIVASVGVWMFRARKVLCLNEFYLRLPAAREANALMTFGALTLVFLPLLIRVSGLSWLSMQYTLSLLLLALLAEGSFLSGLFLPLALISAFSACPSYQTSGVILFGMPFLAVLALWVTRRLQAWQVRGFRVQPRYLLIGGGALLLFQWLVSVRQSDMRFVLSGEYIGFRNPDFEHPLFFTLFLTAAVLFVFLPFLNLLGFRSAEQALGSVRALRRTPCTRRLWGVLLGILWQLPLVPLFLGLRFVEVSPQSIWILLLMGVFVNTLWLTAEDSNWAGYAALLYLGLVHTFISANGLWLFFCALGLILLFYDMDMKKVLC</sequence>
<dbReference type="InParanoid" id="E8N315"/>
<organism evidence="2 3">
    <name type="scientific">Anaerolinea thermophila (strain DSM 14523 / JCM 11388 / NBRC 100420 / UNI-1)</name>
    <dbReference type="NCBI Taxonomy" id="926569"/>
    <lineage>
        <taxon>Bacteria</taxon>
        <taxon>Bacillati</taxon>
        <taxon>Chloroflexota</taxon>
        <taxon>Anaerolineae</taxon>
        <taxon>Anaerolineales</taxon>
        <taxon>Anaerolineaceae</taxon>
        <taxon>Anaerolinea</taxon>
    </lineage>
</organism>
<evidence type="ECO:0000313" key="2">
    <source>
        <dbReference type="EMBL" id="BAJ65165.1"/>
    </source>
</evidence>
<dbReference type="HOGENOM" id="CLU_693787_0_0_0"/>
<keyword evidence="1" id="KW-0472">Membrane</keyword>
<accession>E8N315</accession>
<protein>
    <submittedName>
        <fullName evidence="2">Hypothetical membrane protein</fullName>
    </submittedName>
</protein>
<feature type="transmembrane region" description="Helical" evidence="1">
    <location>
        <begin position="360"/>
        <end position="388"/>
    </location>
</feature>
<dbReference type="Proteomes" id="UP000008922">
    <property type="component" value="Chromosome"/>
</dbReference>
<feature type="transmembrane region" description="Helical" evidence="1">
    <location>
        <begin position="111"/>
        <end position="129"/>
    </location>
</feature>
<dbReference type="STRING" id="926569.ANT_31390"/>
<feature type="transmembrane region" description="Helical" evidence="1">
    <location>
        <begin position="141"/>
        <end position="170"/>
    </location>
</feature>
<feature type="transmembrane region" description="Helical" evidence="1">
    <location>
        <begin position="40"/>
        <end position="61"/>
    </location>
</feature>